<dbReference type="Gene3D" id="3.30.300.20">
    <property type="match status" value="1"/>
</dbReference>
<comment type="function">
    <text evidence="8 10">GTPase that plays an essential role in the late steps of ribosome biogenesis.</text>
</comment>
<dbReference type="PANTHER" id="PTHR43834">
    <property type="entry name" value="GTPASE DER"/>
    <property type="match status" value="1"/>
</dbReference>
<feature type="binding site" evidence="8">
    <location>
        <begin position="10"/>
        <end position="17"/>
    </location>
    <ligand>
        <name>GTP</name>
        <dbReference type="ChEBI" id="CHEBI:37565"/>
        <label>1</label>
    </ligand>
</feature>
<evidence type="ECO:0000259" key="11">
    <source>
        <dbReference type="PROSITE" id="PS51712"/>
    </source>
</evidence>
<feature type="binding site" evidence="8">
    <location>
        <begin position="119"/>
        <end position="122"/>
    </location>
    <ligand>
        <name>GTP</name>
        <dbReference type="ChEBI" id="CHEBI:37565"/>
        <label>1</label>
    </ligand>
</feature>
<evidence type="ECO:0000256" key="4">
    <source>
        <dbReference type="ARBA" id="ARBA00022737"/>
    </source>
</evidence>
<feature type="domain" description="EngA-type G" evidence="11">
    <location>
        <begin position="176"/>
        <end position="351"/>
    </location>
</feature>
<dbReference type="InterPro" id="IPR005225">
    <property type="entry name" value="Small_GTP-bd"/>
</dbReference>
<dbReference type="HAMAP" id="MF_00195">
    <property type="entry name" value="GTPase_Der"/>
    <property type="match status" value="1"/>
</dbReference>
<accession>A0ABV2PK13</accession>
<reference evidence="12 13" key="1">
    <citation type="submission" date="2024-06" db="EMBL/GenBank/DDBJ databases">
        <title>Sorghum-associated microbial communities from plants grown in Nebraska, USA.</title>
        <authorList>
            <person name="Schachtman D."/>
        </authorList>
    </citation>
    <scope>NUCLEOTIDE SEQUENCE [LARGE SCALE GENOMIC DNA]</scope>
    <source>
        <strain evidence="12 13">736</strain>
    </source>
</reference>
<dbReference type="NCBIfam" id="TIGR00231">
    <property type="entry name" value="small_GTP"/>
    <property type="match status" value="2"/>
</dbReference>
<feature type="domain" description="EngA-type G" evidence="11">
    <location>
        <begin position="4"/>
        <end position="167"/>
    </location>
</feature>
<proteinExistence type="inferred from homology"/>
<dbReference type="InterPro" id="IPR006073">
    <property type="entry name" value="GTP-bd"/>
</dbReference>
<keyword evidence="13" id="KW-1185">Reference proteome</keyword>
<gene>
    <name evidence="8" type="primary">der</name>
    <name evidence="12" type="ORF">ABIA69_002134</name>
</gene>
<evidence type="ECO:0000256" key="3">
    <source>
        <dbReference type="ARBA" id="ARBA00022517"/>
    </source>
</evidence>
<dbReference type="SUPFAM" id="SSF52540">
    <property type="entry name" value="P-loop containing nucleoside triphosphate hydrolases"/>
    <property type="match status" value="2"/>
</dbReference>
<evidence type="ECO:0000256" key="6">
    <source>
        <dbReference type="ARBA" id="ARBA00023134"/>
    </source>
</evidence>
<comment type="similarity">
    <text evidence="1 8 9 10">Belongs to the TRAFAC class TrmE-Era-EngA-EngB-Septin-like GTPase superfamily. EngA (Der) GTPase family.</text>
</comment>
<dbReference type="Pfam" id="PF01926">
    <property type="entry name" value="MMR_HSR1"/>
    <property type="match status" value="2"/>
</dbReference>
<evidence type="ECO:0000256" key="10">
    <source>
        <dbReference type="RuleBase" id="RU004481"/>
    </source>
</evidence>
<feature type="binding site" evidence="8">
    <location>
        <begin position="57"/>
        <end position="61"/>
    </location>
    <ligand>
        <name>GTP</name>
        <dbReference type="ChEBI" id="CHEBI:37565"/>
        <label>1</label>
    </ligand>
</feature>
<sequence length="436" mass="49310">MTKPVVAIVGRPNVGKSTIFNRIVGERVSIVEDIPGVTRDRIYSSAEWLTHDFNIIDTGGIEIGDEPFLEQIRQQAEIAIEEADVIIFMTNGREGVTAADEQVAKILYKTKKPVVLAVNKIDNPDMREMIYDFYALGFGEPWPISGSHGLGLGDLLDECAKHFPQEDEEQYGDDVIKFSLIGRPNVGKSSLVNAFLGQDRVIVSDIAGTTRDAIDTPYEYDGQEYVIIDTAGMRKKGKVYETTEKYSVLRALRAIERSDVVLVVLNAEEGIQEQDKKIAGYAHEAGKAVIIVVNKWDAIEKDDKTMNVHTHQIREHFLFLDYAPIIFVSANTKQRVHQILPIIQRVSENHAMRIQSSILNEVIEDAVARNPAPTDKGRRLRLYYTTQVAIKPPTFVVFVNETELMHFSYERFLENRIRETFDFEGTPIRLITRARA</sequence>
<dbReference type="EMBL" id="JBEPSB010000008">
    <property type="protein sequence ID" value="MET4560989.1"/>
    <property type="molecule type" value="Genomic_DNA"/>
</dbReference>
<feature type="binding site" evidence="8">
    <location>
        <begin position="294"/>
        <end position="297"/>
    </location>
    <ligand>
        <name>GTP</name>
        <dbReference type="ChEBI" id="CHEBI:37565"/>
        <label>2</label>
    </ligand>
</feature>
<dbReference type="InterPro" id="IPR031166">
    <property type="entry name" value="G_ENGA"/>
</dbReference>
<feature type="binding site" evidence="8">
    <location>
        <begin position="182"/>
        <end position="189"/>
    </location>
    <ligand>
        <name>GTP</name>
        <dbReference type="ChEBI" id="CHEBI:37565"/>
        <label>2</label>
    </ligand>
</feature>
<keyword evidence="5 8" id="KW-0547">Nucleotide-binding</keyword>
<name>A0ABV2PK13_9BACI</name>
<dbReference type="InterPro" id="IPR027417">
    <property type="entry name" value="P-loop_NTPase"/>
</dbReference>
<dbReference type="InterPro" id="IPR015946">
    <property type="entry name" value="KH_dom-like_a/b"/>
</dbReference>
<protein>
    <recommendedName>
        <fullName evidence="2 8">GTPase Der</fullName>
    </recommendedName>
    <alternativeName>
        <fullName evidence="7 8">GTP-binding protein EngA</fullName>
    </alternativeName>
</protein>
<dbReference type="CDD" id="cd01895">
    <property type="entry name" value="EngA2"/>
    <property type="match status" value="1"/>
</dbReference>
<evidence type="ECO:0000313" key="12">
    <source>
        <dbReference type="EMBL" id="MET4560989.1"/>
    </source>
</evidence>
<dbReference type="RefSeq" id="WP_107951194.1">
    <property type="nucleotide sequence ID" value="NZ_CP073713.1"/>
</dbReference>
<organism evidence="12 13">
    <name type="scientific">Lysinibacillus parviboronicapiens</name>
    <dbReference type="NCBI Taxonomy" id="436516"/>
    <lineage>
        <taxon>Bacteria</taxon>
        <taxon>Bacillati</taxon>
        <taxon>Bacillota</taxon>
        <taxon>Bacilli</taxon>
        <taxon>Bacillales</taxon>
        <taxon>Bacillaceae</taxon>
        <taxon>Lysinibacillus</taxon>
    </lineage>
</organism>
<dbReference type="InterPro" id="IPR032859">
    <property type="entry name" value="KH_dom-like"/>
</dbReference>
<comment type="subunit">
    <text evidence="8">Associates with the 50S ribosomal subunit.</text>
</comment>
<feature type="binding site" evidence="8">
    <location>
        <begin position="229"/>
        <end position="233"/>
    </location>
    <ligand>
        <name>GTP</name>
        <dbReference type="ChEBI" id="CHEBI:37565"/>
        <label>2</label>
    </ligand>
</feature>
<dbReference type="PANTHER" id="PTHR43834:SF6">
    <property type="entry name" value="GTPASE DER"/>
    <property type="match status" value="1"/>
</dbReference>
<evidence type="ECO:0000256" key="7">
    <source>
        <dbReference type="ARBA" id="ARBA00032345"/>
    </source>
</evidence>
<evidence type="ECO:0000256" key="5">
    <source>
        <dbReference type="ARBA" id="ARBA00022741"/>
    </source>
</evidence>
<dbReference type="PROSITE" id="PS51712">
    <property type="entry name" value="G_ENGA"/>
    <property type="match status" value="2"/>
</dbReference>
<keyword evidence="6 8" id="KW-0342">GTP-binding</keyword>
<dbReference type="InterPro" id="IPR016484">
    <property type="entry name" value="GTPase_Der"/>
</dbReference>
<dbReference type="Gene3D" id="3.40.50.300">
    <property type="entry name" value="P-loop containing nucleotide triphosphate hydrolases"/>
    <property type="match status" value="2"/>
</dbReference>
<dbReference type="PIRSF" id="PIRSF006485">
    <property type="entry name" value="GTP-binding_EngA"/>
    <property type="match status" value="1"/>
</dbReference>
<dbReference type="CDD" id="cd01894">
    <property type="entry name" value="EngA1"/>
    <property type="match status" value="1"/>
</dbReference>
<dbReference type="Proteomes" id="UP001549363">
    <property type="component" value="Unassembled WGS sequence"/>
</dbReference>
<evidence type="ECO:0000256" key="1">
    <source>
        <dbReference type="ARBA" id="ARBA00008279"/>
    </source>
</evidence>
<dbReference type="NCBIfam" id="TIGR03594">
    <property type="entry name" value="GTPase_EngA"/>
    <property type="match status" value="1"/>
</dbReference>
<evidence type="ECO:0000256" key="8">
    <source>
        <dbReference type="HAMAP-Rule" id="MF_00195"/>
    </source>
</evidence>
<comment type="caution">
    <text evidence="12">The sequence shown here is derived from an EMBL/GenBank/DDBJ whole genome shotgun (WGS) entry which is preliminary data.</text>
</comment>
<keyword evidence="4 10" id="KW-0677">Repeat</keyword>
<evidence type="ECO:0000313" key="13">
    <source>
        <dbReference type="Proteomes" id="UP001549363"/>
    </source>
</evidence>
<evidence type="ECO:0000256" key="2">
    <source>
        <dbReference type="ARBA" id="ARBA00020953"/>
    </source>
</evidence>
<keyword evidence="3 8" id="KW-0690">Ribosome biogenesis</keyword>
<evidence type="ECO:0000256" key="9">
    <source>
        <dbReference type="PROSITE-ProRule" id="PRU01049"/>
    </source>
</evidence>
<dbReference type="Pfam" id="PF14714">
    <property type="entry name" value="KH_dom-like"/>
    <property type="match status" value="1"/>
</dbReference>